<evidence type="ECO:0000313" key="2">
    <source>
        <dbReference type="EMBL" id="EMF56460.1"/>
    </source>
</evidence>
<protein>
    <submittedName>
        <fullName evidence="2">Uncharacterized protein</fullName>
    </submittedName>
</protein>
<feature type="compositionally biased region" description="Polar residues" evidence="1">
    <location>
        <begin position="1"/>
        <end position="10"/>
    </location>
</feature>
<dbReference type="EMBL" id="KB405063">
    <property type="protein sequence ID" value="EMF56460.1"/>
    <property type="molecule type" value="Genomic_DNA"/>
</dbReference>
<name>M3FU09_9ACTN</name>
<organism evidence="2 3">
    <name type="scientific">Streptomyces bottropensis ATCC 25435</name>
    <dbReference type="NCBI Taxonomy" id="1054862"/>
    <lineage>
        <taxon>Bacteria</taxon>
        <taxon>Bacillati</taxon>
        <taxon>Actinomycetota</taxon>
        <taxon>Actinomycetes</taxon>
        <taxon>Kitasatosporales</taxon>
        <taxon>Streptomycetaceae</taxon>
        <taxon>Streptomyces</taxon>
    </lineage>
</organism>
<proteinExistence type="predicted"/>
<evidence type="ECO:0000313" key="3">
    <source>
        <dbReference type="Proteomes" id="UP000030760"/>
    </source>
</evidence>
<sequence>MRSPGRSSTDLTERHSRLQGGKAYAVSRESGLLQSNTAVTLRDRSPRSVPEPSFDVTGSPWKGTRGVFVASEGGRGPGLLLPWFSDEYDTGRTAYPTRAC</sequence>
<dbReference type="Proteomes" id="UP000030760">
    <property type="component" value="Unassembled WGS sequence"/>
</dbReference>
<reference evidence="3" key="1">
    <citation type="journal article" date="2013" name="Genome Announc.">
        <title>Draft Genome Sequence of Streptomyces bottropensis ATCC 25435, a Bottromycin-Producing Actinomycete.</title>
        <authorList>
            <person name="Zhang H."/>
            <person name="Zhou W."/>
            <person name="Zhuang Y."/>
            <person name="Liang X."/>
            <person name="Liu T."/>
        </authorList>
    </citation>
    <scope>NUCLEOTIDE SEQUENCE [LARGE SCALE GENOMIC DNA]</scope>
    <source>
        <strain evidence="3">ATCC 25435</strain>
    </source>
</reference>
<feature type="region of interest" description="Disordered" evidence="1">
    <location>
        <begin position="40"/>
        <end position="62"/>
    </location>
</feature>
<gene>
    <name evidence="2" type="ORF">SBD_2211</name>
</gene>
<feature type="region of interest" description="Disordered" evidence="1">
    <location>
        <begin position="1"/>
        <end position="24"/>
    </location>
</feature>
<dbReference type="AlphaFoldDB" id="M3FU09"/>
<evidence type="ECO:0000256" key="1">
    <source>
        <dbReference type="SAM" id="MobiDB-lite"/>
    </source>
</evidence>
<accession>M3FU09</accession>